<dbReference type="AlphaFoldDB" id="A0A7W7FSX8"/>
<name>A0A7W7FSX8_9PSEU</name>
<organism evidence="1 2">
    <name type="scientific">Crossiella cryophila</name>
    <dbReference type="NCBI Taxonomy" id="43355"/>
    <lineage>
        <taxon>Bacteria</taxon>
        <taxon>Bacillati</taxon>
        <taxon>Actinomycetota</taxon>
        <taxon>Actinomycetes</taxon>
        <taxon>Pseudonocardiales</taxon>
        <taxon>Pseudonocardiaceae</taxon>
        <taxon>Crossiella</taxon>
    </lineage>
</organism>
<protein>
    <submittedName>
        <fullName evidence="1">Uncharacterized protein</fullName>
    </submittedName>
</protein>
<evidence type="ECO:0000313" key="2">
    <source>
        <dbReference type="Proteomes" id="UP000533598"/>
    </source>
</evidence>
<comment type="caution">
    <text evidence="1">The sequence shown here is derived from an EMBL/GenBank/DDBJ whole genome shotgun (WGS) entry which is preliminary data.</text>
</comment>
<gene>
    <name evidence="1" type="ORF">HNR67_002563</name>
</gene>
<proteinExistence type="predicted"/>
<reference evidence="1 2" key="1">
    <citation type="submission" date="2020-08" db="EMBL/GenBank/DDBJ databases">
        <title>Sequencing the genomes of 1000 actinobacteria strains.</title>
        <authorList>
            <person name="Klenk H.-P."/>
        </authorList>
    </citation>
    <scope>NUCLEOTIDE SEQUENCE [LARGE SCALE GENOMIC DNA]</scope>
    <source>
        <strain evidence="1 2">DSM 44230</strain>
    </source>
</reference>
<dbReference type="RefSeq" id="WP_185002270.1">
    <property type="nucleotide sequence ID" value="NZ_BAAAUI010000015.1"/>
</dbReference>
<dbReference type="EMBL" id="JACHMH010000001">
    <property type="protein sequence ID" value="MBB4676445.1"/>
    <property type="molecule type" value="Genomic_DNA"/>
</dbReference>
<keyword evidence="2" id="KW-1185">Reference proteome</keyword>
<evidence type="ECO:0000313" key="1">
    <source>
        <dbReference type="EMBL" id="MBB4676445.1"/>
    </source>
</evidence>
<sequence>MSWWQRFIEKITGGVRLPEGLRVPLTGEERIMAVAELAGGGHLVATSYALVVAEDDGQRRISWHLVSKAVWGNDVLVVTEAAEHGTAGEAVLLADLPPRRYPLAQPAKLPDVVHARVTGSIRSTHRHELPGGGAWFVQRKIPGRDGVQLQVRADPGTDEAAVSALAADVARKLREAQANAF</sequence>
<dbReference type="Proteomes" id="UP000533598">
    <property type="component" value="Unassembled WGS sequence"/>
</dbReference>
<accession>A0A7W7FSX8</accession>